<sequence length="225" mass="24726">MGEPEPAEPLTKSVANRLRDMIAQDALPAGERIRERALAEQLQVSRTPLREALKVLATEGLVELFPNRGAVVSDPDPTEVQDLLQVLGVLEGLGGELACARAKEKDLDEVQALHYEMLAAYARKDRLTYFKVNQQIHKAIVAISGNASLIETHARINARLYRVRYRSNSRNTKWDVAIEEHEAILAALRERDAAALSKILRSHLGSTWTNVSEGLVGGGEETTGG</sequence>
<keyword evidence="3" id="KW-0804">Transcription</keyword>
<name>A0A967CBV4_9PROT</name>
<dbReference type="Pfam" id="PF07729">
    <property type="entry name" value="FCD"/>
    <property type="match status" value="1"/>
</dbReference>
<dbReference type="PANTHER" id="PTHR43537:SF50">
    <property type="entry name" value="TRANSCRIPTIONAL REGULATORY PROTEIN"/>
    <property type="match status" value="1"/>
</dbReference>
<dbReference type="EMBL" id="JAAQPH010000005">
    <property type="protein sequence ID" value="NIA68504.1"/>
    <property type="molecule type" value="Genomic_DNA"/>
</dbReference>
<organism evidence="5 6">
    <name type="scientific">Pelagibius litoralis</name>
    <dbReference type="NCBI Taxonomy" id="374515"/>
    <lineage>
        <taxon>Bacteria</taxon>
        <taxon>Pseudomonadati</taxon>
        <taxon>Pseudomonadota</taxon>
        <taxon>Alphaproteobacteria</taxon>
        <taxon>Rhodospirillales</taxon>
        <taxon>Rhodovibrionaceae</taxon>
        <taxon>Pelagibius</taxon>
    </lineage>
</organism>
<gene>
    <name evidence="5" type="ORF">HBA54_07850</name>
</gene>
<dbReference type="InterPro" id="IPR011711">
    <property type="entry name" value="GntR_C"/>
</dbReference>
<evidence type="ECO:0000256" key="1">
    <source>
        <dbReference type="ARBA" id="ARBA00023015"/>
    </source>
</evidence>
<dbReference type="InterPro" id="IPR000524">
    <property type="entry name" value="Tscrpt_reg_HTH_GntR"/>
</dbReference>
<evidence type="ECO:0000313" key="5">
    <source>
        <dbReference type="EMBL" id="NIA68504.1"/>
    </source>
</evidence>
<accession>A0A967CBV4</accession>
<proteinExistence type="predicted"/>
<dbReference type="SMART" id="SM00895">
    <property type="entry name" value="FCD"/>
    <property type="match status" value="1"/>
</dbReference>
<evidence type="ECO:0000259" key="4">
    <source>
        <dbReference type="PROSITE" id="PS50949"/>
    </source>
</evidence>
<dbReference type="SUPFAM" id="SSF48008">
    <property type="entry name" value="GntR ligand-binding domain-like"/>
    <property type="match status" value="1"/>
</dbReference>
<dbReference type="Gene3D" id="1.20.120.530">
    <property type="entry name" value="GntR ligand-binding domain-like"/>
    <property type="match status" value="1"/>
</dbReference>
<dbReference type="Pfam" id="PF00392">
    <property type="entry name" value="GntR"/>
    <property type="match status" value="1"/>
</dbReference>
<dbReference type="SUPFAM" id="SSF46785">
    <property type="entry name" value="Winged helix' DNA-binding domain"/>
    <property type="match status" value="1"/>
</dbReference>
<dbReference type="PROSITE" id="PS50949">
    <property type="entry name" value="HTH_GNTR"/>
    <property type="match status" value="1"/>
</dbReference>
<keyword evidence="6" id="KW-1185">Reference proteome</keyword>
<evidence type="ECO:0000256" key="3">
    <source>
        <dbReference type="ARBA" id="ARBA00023163"/>
    </source>
</evidence>
<feature type="domain" description="HTH gntR-type" evidence="4">
    <location>
        <begin position="8"/>
        <end position="75"/>
    </location>
</feature>
<keyword evidence="2" id="KW-0238">DNA-binding</keyword>
<dbReference type="Gene3D" id="1.10.10.10">
    <property type="entry name" value="Winged helix-like DNA-binding domain superfamily/Winged helix DNA-binding domain"/>
    <property type="match status" value="1"/>
</dbReference>
<dbReference type="SMART" id="SM00345">
    <property type="entry name" value="HTH_GNTR"/>
    <property type="match status" value="1"/>
</dbReference>
<dbReference type="InterPro" id="IPR036388">
    <property type="entry name" value="WH-like_DNA-bd_sf"/>
</dbReference>
<dbReference type="AlphaFoldDB" id="A0A967CBV4"/>
<dbReference type="PRINTS" id="PR00035">
    <property type="entry name" value="HTHGNTR"/>
</dbReference>
<dbReference type="PANTHER" id="PTHR43537">
    <property type="entry name" value="TRANSCRIPTIONAL REGULATOR, GNTR FAMILY"/>
    <property type="match status" value="1"/>
</dbReference>
<evidence type="ECO:0000313" key="6">
    <source>
        <dbReference type="Proteomes" id="UP000761264"/>
    </source>
</evidence>
<keyword evidence="1" id="KW-0805">Transcription regulation</keyword>
<dbReference type="CDD" id="cd07377">
    <property type="entry name" value="WHTH_GntR"/>
    <property type="match status" value="1"/>
</dbReference>
<reference evidence="5" key="1">
    <citation type="submission" date="2020-03" db="EMBL/GenBank/DDBJ databases">
        <title>Genome of Pelagibius litoralis DSM 21314T.</title>
        <authorList>
            <person name="Wang G."/>
        </authorList>
    </citation>
    <scope>NUCLEOTIDE SEQUENCE</scope>
    <source>
        <strain evidence="5">DSM 21314</strain>
    </source>
</reference>
<evidence type="ECO:0000256" key="2">
    <source>
        <dbReference type="ARBA" id="ARBA00023125"/>
    </source>
</evidence>
<dbReference type="Proteomes" id="UP000761264">
    <property type="component" value="Unassembled WGS sequence"/>
</dbReference>
<dbReference type="GO" id="GO:0003677">
    <property type="term" value="F:DNA binding"/>
    <property type="evidence" value="ECO:0007669"/>
    <property type="project" value="UniProtKB-KW"/>
</dbReference>
<dbReference type="InterPro" id="IPR036390">
    <property type="entry name" value="WH_DNA-bd_sf"/>
</dbReference>
<protein>
    <submittedName>
        <fullName evidence="5">GntR family transcriptional regulator</fullName>
    </submittedName>
</protein>
<comment type="caution">
    <text evidence="5">The sequence shown here is derived from an EMBL/GenBank/DDBJ whole genome shotgun (WGS) entry which is preliminary data.</text>
</comment>
<dbReference type="GO" id="GO:0003700">
    <property type="term" value="F:DNA-binding transcription factor activity"/>
    <property type="evidence" value="ECO:0007669"/>
    <property type="project" value="InterPro"/>
</dbReference>
<dbReference type="InterPro" id="IPR008920">
    <property type="entry name" value="TF_FadR/GntR_C"/>
</dbReference>